<dbReference type="GO" id="GO:0030313">
    <property type="term" value="C:cell envelope"/>
    <property type="evidence" value="ECO:0007669"/>
    <property type="project" value="UniProtKB-SubCell"/>
</dbReference>
<gene>
    <name evidence="7" type="ORF">CLAC_10650</name>
</gene>
<dbReference type="GO" id="GO:0030001">
    <property type="term" value="P:metal ion transport"/>
    <property type="evidence" value="ECO:0007669"/>
    <property type="project" value="InterPro"/>
</dbReference>
<proteinExistence type="predicted"/>
<evidence type="ECO:0000256" key="4">
    <source>
        <dbReference type="ARBA" id="ARBA00022729"/>
    </source>
</evidence>
<dbReference type="SUPFAM" id="SSF53807">
    <property type="entry name" value="Helical backbone' metal receptor"/>
    <property type="match status" value="1"/>
</dbReference>
<dbReference type="PANTHER" id="PTHR42953:SF1">
    <property type="entry name" value="METAL-BINDING PROTEIN HI_0362-RELATED"/>
    <property type="match status" value="1"/>
</dbReference>
<reference evidence="7 8" key="1">
    <citation type="submission" date="2013-10" db="EMBL/GenBank/DDBJ databases">
        <title>Complete genome sequence of Corynebacterium lactis DSM 45799(T), isolated from raw cow milk.</title>
        <authorList>
            <person name="Ruckert C."/>
            <person name="Albersmeier A."/>
            <person name="Lipski A."/>
            <person name="Kalinowski J."/>
        </authorList>
    </citation>
    <scope>NUCLEOTIDE SEQUENCE [LARGE SCALE GENOMIC DNA]</scope>
    <source>
        <strain evidence="7 8">RW2-5</strain>
    </source>
</reference>
<dbReference type="AlphaFoldDB" id="A0A0K2H1Y6"/>
<dbReference type="GO" id="GO:0046872">
    <property type="term" value="F:metal ion binding"/>
    <property type="evidence" value="ECO:0007669"/>
    <property type="project" value="UniProtKB-KW"/>
</dbReference>
<accession>A0A0K2H1Y6</accession>
<evidence type="ECO:0000256" key="6">
    <source>
        <dbReference type="SAM" id="SignalP"/>
    </source>
</evidence>
<dbReference type="InterPro" id="IPR006127">
    <property type="entry name" value="ZnuA-like"/>
</dbReference>
<dbReference type="Proteomes" id="UP000058446">
    <property type="component" value="Chromosome"/>
</dbReference>
<feature type="chain" id="PRO_5005477202" evidence="6">
    <location>
        <begin position="27"/>
        <end position="344"/>
    </location>
</feature>
<evidence type="ECO:0000313" key="8">
    <source>
        <dbReference type="Proteomes" id="UP000058446"/>
    </source>
</evidence>
<name>A0A0K2H1Y6_9CORY</name>
<dbReference type="Gene3D" id="3.40.50.1980">
    <property type="entry name" value="Nitrogenase molybdenum iron protein domain"/>
    <property type="match status" value="2"/>
</dbReference>
<keyword evidence="8" id="KW-1185">Reference proteome</keyword>
<feature type="region of interest" description="Disordered" evidence="5">
    <location>
        <begin position="131"/>
        <end position="184"/>
    </location>
</feature>
<evidence type="ECO:0000256" key="2">
    <source>
        <dbReference type="ARBA" id="ARBA00022448"/>
    </source>
</evidence>
<feature type="signal peptide" evidence="6">
    <location>
        <begin position="1"/>
        <end position="26"/>
    </location>
</feature>
<evidence type="ECO:0000256" key="5">
    <source>
        <dbReference type="SAM" id="MobiDB-lite"/>
    </source>
</evidence>
<protein>
    <submittedName>
        <fullName evidence="7">ABC transporter substrate-binding protein</fullName>
    </submittedName>
</protein>
<dbReference type="KEGG" id="clw:CLAC_10650"/>
<sequence>MKSRAKARIAAIIASAGLVAGLGACASGENNSADSSTAAGDGAIKLVASTKVWADIADAVTDDSKVSIEPIIASNDIDPHSYQPTAADMAKVEEADILLAGGGHYDAWLTSSLKDKADKTIISALAMEEGHDHDHGHDHGHEGHAHEAEAADAHDHEHEGHDHEAEAADAHDHEHEGHNHGDAETNEHIWYDTGKVDEVAHQLADALKNKGAEADTDAIHKELKEIKDSKSKIKAAKVAQIHPLADDIIDDTKVEDITPEGYRKATLSESEPTAADVNAMLKLIESGDLDYIIDAPQTHDQVSERLLEAAKAKGVKVVNVYESPSKDESYFDLYKRTLTDMEKI</sequence>
<dbReference type="PATRIC" id="fig|1408189.4.peg.2143"/>
<organism evidence="7 8">
    <name type="scientific">Corynebacterium lactis RW2-5</name>
    <dbReference type="NCBI Taxonomy" id="1408189"/>
    <lineage>
        <taxon>Bacteria</taxon>
        <taxon>Bacillati</taxon>
        <taxon>Actinomycetota</taxon>
        <taxon>Actinomycetes</taxon>
        <taxon>Mycobacteriales</taxon>
        <taxon>Corynebacteriaceae</taxon>
        <taxon>Corynebacterium</taxon>
    </lineage>
</organism>
<evidence type="ECO:0000256" key="1">
    <source>
        <dbReference type="ARBA" id="ARBA00004196"/>
    </source>
</evidence>
<evidence type="ECO:0000256" key="3">
    <source>
        <dbReference type="ARBA" id="ARBA00022723"/>
    </source>
</evidence>
<dbReference type="PROSITE" id="PS51257">
    <property type="entry name" value="PROKAR_LIPOPROTEIN"/>
    <property type="match status" value="1"/>
</dbReference>
<dbReference type="Pfam" id="PF01297">
    <property type="entry name" value="ZnuA"/>
    <property type="match status" value="1"/>
</dbReference>
<dbReference type="STRING" id="1408189.CLAC_10650"/>
<dbReference type="OrthoDB" id="5296019at2"/>
<keyword evidence="4 6" id="KW-0732">Signal</keyword>
<keyword evidence="3" id="KW-0479">Metal-binding</keyword>
<dbReference type="InterPro" id="IPR050492">
    <property type="entry name" value="Bact_metal-bind_prot9"/>
</dbReference>
<dbReference type="EMBL" id="CP006841">
    <property type="protein sequence ID" value="ALA68052.1"/>
    <property type="molecule type" value="Genomic_DNA"/>
</dbReference>
<dbReference type="PANTHER" id="PTHR42953">
    <property type="entry name" value="HIGH-AFFINITY ZINC UPTAKE SYSTEM PROTEIN ZNUA-RELATED"/>
    <property type="match status" value="1"/>
</dbReference>
<keyword evidence="2" id="KW-0813">Transport</keyword>
<dbReference type="RefSeq" id="WP_053412860.1">
    <property type="nucleotide sequence ID" value="NZ_CP006841.1"/>
</dbReference>
<evidence type="ECO:0000313" key="7">
    <source>
        <dbReference type="EMBL" id="ALA68052.1"/>
    </source>
</evidence>
<comment type="subcellular location">
    <subcellularLocation>
        <location evidence="1">Cell envelope</location>
    </subcellularLocation>
</comment>